<dbReference type="AlphaFoldDB" id="A0A2P4YMU4"/>
<evidence type="ECO:0000313" key="2">
    <source>
        <dbReference type="Proteomes" id="UP000237271"/>
    </source>
</evidence>
<comment type="caution">
    <text evidence="1">The sequence shown here is derived from an EMBL/GenBank/DDBJ whole genome shotgun (WGS) entry which is preliminary data.</text>
</comment>
<evidence type="ECO:0000313" key="1">
    <source>
        <dbReference type="EMBL" id="POM79135.1"/>
    </source>
</evidence>
<accession>A0A2P4YMU4</accession>
<proteinExistence type="predicted"/>
<reference evidence="1 2" key="1">
    <citation type="journal article" date="2017" name="Genome Biol. Evol.">
        <title>Phytophthora megakarya and P. palmivora, closely related causal agents of cacao black pod rot, underwent increases in genome sizes and gene numbers by different mechanisms.</title>
        <authorList>
            <person name="Ali S.S."/>
            <person name="Shao J."/>
            <person name="Lary D.J."/>
            <person name="Kronmiller B."/>
            <person name="Shen D."/>
            <person name="Strem M.D."/>
            <person name="Amoako-Attah I."/>
            <person name="Akrofi A.Y."/>
            <person name="Begoude B.A."/>
            <person name="Ten Hoopen G.M."/>
            <person name="Coulibaly K."/>
            <person name="Kebe B.I."/>
            <person name="Melnick R.L."/>
            <person name="Guiltinan M.J."/>
            <person name="Tyler B.M."/>
            <person name="Meinhardt L.W."/>
            <person name="Bailey B.A."/>
        </authorList>
    </citation>
    <scope>NUCLEOTIDE SEQUENCE [LARGE SCALE GENOMIC DNA]</scope>
    <source>
        <strain evidence="2">sbr112.9</strain>
    </source>
</reference>
<gene>
    <name evidence="1" type="ORF">PHPALM_3255</name>
</gene>
<dbReference type="EMBL" id="NCKW01001836">
    <property type="protein sequence ID" value="POM79135.1"/>
    <property type="molecule type" value="Genomic_DNA"/>
</dbReference>
<organism evidence="1 2">
    <name type="scientific">Phytophthora palmivora</name>
    <dbReference type="NCBI Taxonomy" id="4796"/>
    <lineage>
        <taxon>Eukaryota</taxon>
        <taxon>Sar</taxon>
        <taxon>Stramenopiles</taxon>
        <taxon>Oomycota</taxon>
        <taxon>Peronosporomycetes</taxon>
        <taxon>Peronosporales</taxon>
        <taxon>Peronosporaceae</taxon>
        <taxon>Phytophthora</taxon>
    </lineage>
</organism>
<protein>
    <submittedName>
        <fullName evidence="1">Uncharacterized protein</fullName>
    </submittedName>
</protein>
<dbReference type="OrthoDB" id="113123at2759"/>
<name>A0A2P4YMU4_9STRA</name>
<keyword evidence="2" id="KW-1185">Reference proteome</keyword>
<dbReference type="Proteomes" id="UP000237271">
    <property type="component" value="Unassembled WGS sequence"/>
</dbReference>
<sequence>MQLACVNRLQNIHYQLLEYSLEPRKATNRYGACPWKGKASTCQELNGTIIMETDSHQTLVREPRKVKLTTPSKRPWTEIGNVRIETSSNSHEYGPALRATKRNLPRNDYYDEILDQIEELGNGPGVLDTQLFLFG</sequence>